<dbReference type="Proteomes" id="UP001243330">
    <property type="component" value="Unassembled WGS sequence"/>
</dbReference>
<proteinExistence type="predicted"/>
<gene>
    <name evidence="1" type="ORF">CCHR01_07788</name>
</gene>
<keyword evidence="2" id="KW-1185">Reference proteome</keyword>
<evidence type="ECO:0000313" key="1">
    <source>
        <dbReference type="EMBL" id="KAK1849580.1"/>
    </source>
</evidence>
<evidence type="ECO:0000313" key="2">
    <source>
        <dbReference type="Proteomes" id="UP001243330"/>
    </source>
</evidence>
<comment type="caution">
    <text evidence="1">The sequence shown here is derived from an EMBL/GenBank/DDBJ whole genome shotgun (WGS) entry which is preliminary data.</text>
</comment>
<sequence length="422" mass="46600">MPACWVCVMPAAIYFSKSIVGVPGRDDAKTAQRTAGRCFFGFVRAECAMVVGQEPVPFFGKSKPDIYACLDSTGKRTNDERYDCLASHPSSQWPGSWRWLAEGDCWSARGCPKVNIAFHLLLSAIPEGNKKYPSVVFSSIRCPVFFPPSIGVQNCLVSSKSWPVKSKWRWSASYAQTPTSQSLCEASRTPLARQQSERFGERPVRYGSGSLGKRLGISAGSQGHSRKSINAARNQYSAWVDQCAVSLLFCYQSLNFDSGSEVILNLLLVRLMPAAHQHINRGDRGLLPLDPREQKRRHLMPQRFFCFRLVLGHPDRLAPFAVVRKPSSPERRVGLNLHTCHVEAVMVPTKRPAVNYSGHLPTLELQRSTRPLGAPGSTGLVPFLPLSSVPPSERAHAGPVESCPCPCRTFTPTADAPLFFRS</sequence>
<name>A0AAD9AMY8_9PEZI</name>
<dbReference type="EMBL" id="JAQOWY010000140">
    <property type="protein sequence ID" value="KAK1849580.1"/>
    <property type="molecule type" value="Genomic_DNA"/>
</dbReference>
<dbReference type="AlphaFoldDB" id="A0AAD9AMY8"/>
<protein>
    <submittedName>
        <fullName evidence="1">Uncharacterized protein</fullName>
    </submittedName>
</protein>
<reference evidence="1" key="1">
    <citation type="submission" date="2023-01" db="EMBL/GenBank/DDBJ databases">
        <title>Colletotrichum chrysophilum M932 genome sequence.</title>
        <authorList>
            <person name="Baroncelli R."/>
        </authorList>
    </citation>
    <scope>NUCLEOTIDE SEQUENCE</scope>
    <source>
        <strain evidence="1">M932</strain>
    </source>
</reference>
<accession>A0AAD9AMY8</accession>
<organism evidence="1 2">
    <name type="scientific">Colletotrichum chrysophilum</name>
    <dbReference type="NCBI Taxonomy" id="1836956"/>
    <lineage>
        <taxon>Eukaryota</taxon>
        <taxon>Fungi</taxon>
        <taxon>Dikarya</taxon>
        <taxon>Ascomycota</taxon>
        <taxon>Pezizomycotina</taxon>
        <taxon>Sordariomycetes</taxon>
        <taxon>Hypocreomycetidae</taxon>
        <taxon>Glomerellales</taxon>
        <taxon>Glomerellaceae</taxon>
        <taxon>Colletotrichum</taxon>
        <taxon>Colletotrichum gloeosporioides species complex</taxon>
    </lineage>
</organism>